<comment type="similarity">
    <text evidence="1">Belongs to the MinE family.</text>
</comment>
<dbReference type="Pfam" id="PF03776">
    <property type="entry name" value="MinE"/>
    <property type="match status" value="1"/>
</dbReference>
<feature type="non-terminal residue" evidence="2">
    <location>
        <position position="124"/>
    </location>
</feature>
<reference evidence="2 3" key="1">
    <citation type="journal article" date="2011" name="Science">
        <title>The Selaginella genome identifies genetic changes associated with the evolution of vascular plants.</title>
        <authorList>
            <person name="Banks J.A."/>
            <person name="Nishiyama T."/>
            <person name="Hasebe M."/>
            <person name="Bowman J.L."/>
            <person name="Gribskov M."/>
            <person name="dePamphilis C."/>
            <person name="Albert V.A."/>
            <person name="Aono N."/>
            <person name="Aoyama T."/>
            <person name="Ambrose B.A."/>
            <person name="Ashton N.W."/>
            <person name="Axtell M.J."/>
            <person name="Barker E."/>
            <person name="Barker M.S."/>
            <person name="Bennetzen J.L."/>
            <person name="Bonawitz N.D."/>
            <person name="Chapple C."/>
            <person name="Cheng C."/>
            <person name="Correa L.G."/>
            <person name="Dacre M."/>
            <person name="DeBarry J."/>
            <person name="Dreyer I."/>
            <person name="Elias M."/>
            <person name="Engstrom E.M."/>
            <person name="Estelle M."/>
            <person name="Feng L."/>
            <person name="Finet C."/>
            <person name="Floyd S.K."/>
            <person name="Frommer W.B."/>
            <person name="Fujita T."/>
            <person name="Gramzow L."/>
            <person name="Gutensohn M."/>
            <person name="Harholt J."/>
            <person name="Hattori M."/>
            <person name="Heyl A."/>
            <person name="Hirai T."/>
            <person name="Hiwatashi Y."/>
            <person name="Ishikawa M."/>
            <person name="Iwata M."/>
            <person name="Karol K.G."/>
            <person name="Koehler B."/>
            <person name="Kolukisaoglu U."/>
            <person name="Kubo M."/>
            <person name="Kurata T."/>
            <person name="Lalonde S."/>
            <person name="Li K."/>
            <person name="Li Y."/>
            <person name="Litt A."/>
            <person name="Lyons E."/>
            <person name="Manning G."/>
            <person name="Maruyama T."/>
            <person name="Michael T.P."/>
            <person name="Mikami K."/>
            <person name="Miyazaki S."/>
            <person name="Morinaga S."/>
            <person name="Murata T."/>
            <person name="Mueller-Roeber B."/>
            <person name="Nelson D.R."/>
            <person name="Obara M."/>
            <person name="Oguri Y."/>
            <person name="Olmstead R.G."/>
            <person name="Onodera N."/>
            <person name="Petersen B.L."/>
            <person name="Pils B."/>
            <person name="Prigge M."/>
            <person name="Rensing S.A."/>
            <person name="Riano-Pachon D.M."/>
            <person name="Roberts A.W."/>
            <person name="Sato Y."/>
            <person name="Scheller H.V."/>
            <person name="Schulz B."/>
            <person name="Schulz C."/>
            <person name="Shakirov E.V."/>
            <person name="Shibagaki N."/>
            <person name="Shinohara N."/>
            <person name="Shippen D.E."/>
            <person name="Soerensen I."/>
            <person name="Sotooka R."/>
            <person name="Sugimoto N."/>
            <person name="Sugita M."/>
            <person name="Sumikawa N."/>
            <person name="Tanurdzic M."/>
            <person name="Theissen G."/>
            <person name="Ulvskov P."/>
            <person name="Wakazuki S."/>
            <person name="Weng J.K."/>
            <person name="Willats W.W."/>
            <person name="Wipf D."/>
            <person name="Wolf P.G."/>
            <person name="Yang L."/>
            <person name="Zimmer A.D."/>
            <person name="Zhu Q."/>
            <person name="Mitros T."/>
            <person name="Hellsten U."/>
            <person name="Loque D."/>
            <person name="Otillar R."/>
            <person name="Salamov A."/>
            <person name="Schmutz J."/>
            <person name="Shapiro H."/>
            <person name="Lindquist E."/>
            <person name="Lucas S."/>
            <person name="Rokhsar D."/>
            <person name="Grigoriev I.V."/>
        </authorList>
    </citation>
    <scope>NUCLEOTIDE SEQUENCE [LARGE SCALE GENOMIC DNA]</scope>
</reference>
<dbReference type="HOGENOM" id="CLU_131199_0_0_1"/>
<name>D8S2I4_SELML</name>
<evidence type="ECO:0000313" key="2">
    <source>
        <dbReference type="EMBL" id="EFJ21465.1"/>
    </source>
</evidence>
<dbReference type="InParanoid" id="D8S2I4"/>
<dbReference type="EMBL" id="GL377599">
    <property type="protein sequence ID" value="EFJ21465.1"/>
    <property type="molecule type" value="Genomic_DNA"/>
</dbReference>
<evidence type="ECO:0008006" key="4">
    <source>
        <dbReference type="Google" id="ProtNLM"/>
    </source>
</evidence>
<accession>D8S2I4</accession>
<dbReference type="GO" id="GO:0010020">
    <property type="term" value="P:chloroplast fission"/>
    <property type="evidence" value="ECO:0000318"/>
    <property type="project" value="GO_Central"/>
</dbReference>
<dbReference type="Gramene" id="EFJ21465">
    <property type="protein sequence ID" value="EFJ21465"/>
    <property type="gene ID" value="SELMODRAFT_5833"/>
</dbReference>
<keyword evidence="3" id="KW-1185">Reference proteome</keyword>
<dbReference type="STRING" id="88036.D8S2I4"/>
<gene>
    <name evidence="2" type="ORF">SELMODRAFT_5833</name>
</gene>
<dbReference type="OrthoDB" id="1606438at2759"/>
<sequence>FWERLLLAWQVLFPPSNSSAETSANIAKQRLKMVLIADRCAVSDAAKRMIVSNVVGAMSHFVEVESEEKVQLNVTTDSELGTIYSITIPVRRVKPEYQLSSKDLEGVELAEGLTCNIVLDPREP</sequence>
<organism evidence="3">
    <name type="scientific">Selaginella moellendorffii</name>
    <name type="common">Spikemoss</name>
    <dbReference type="NCBI Taxonomy" id="88036"/>
    <lineage>
        <taxon>Eukaryota</taxon>
        <taxon>Viridiplantae</taxon>
        <taxon>Streptophyta</taxon>
        <taxon>Embryophyta</taxon>
        <taxon>Tracheophyta</taxon>
        <taxon>Lycopodiopsida</taxon>
        <taxon>Selaginellales</taxon>
        <taxon>Selaginellaceae</taxon>
        <taxon>Selaginella</taxon>
    </lineage>
</organism>
<dbReference type="Gene3D" id="3.30.1070.10">
    <property type="entry name" value="Cell division topological specificity factor MinE"/>
    <property type="match status" value="1"/>
</dbReference>
<dbReference type="Proteomes" id="UP000001514">
    <property type="component" value="Unassembled WGS sequence"/>
</dbReference>
<evidence type="ECO:0000256" key="1">
    <source>
        <dbReference type="ARBA" id="ARBA00008168"/>
    </source>
</evidence>
<dbReference type="AlphaFoldDB" id="D8S2I4"/>
<dbReference type="PANTHER" id="PTHR33404">
    <property type="entry name" value="CELL DIVISION TOPOLOGICAL SPECIFICITY FACTOR HOMOLOG, CHLOROPLASTIC"/>
    <property type="match status" value="1"/>
</dbReference>
<dbReference type="PANTHER" id="PTHR33404:SF2">
    <property type="entry name" value="CELL DIVISION TOPOLOGICAL SPECIFICITY FACTOR HOMOLOG, CHLOROPLASTIC"/>
    <property type="match status" value="1"/>
</dbReference>
<evidence type="ECO:0000313" key="3">
    <source>
        <dbReference type="Proteomes" id="UP000001514"/>
    </source>
</evidence>
<dbReference type="GO" id="GO:0051301">
    <property type="term" value="P:cell division"/>
    <property type="evidence" value="ECO:0007669"/>
    <property type="project" value="InterPro"/>
</dbReference>
<dbReference type="OMA" id="PNAVNHE"/>
<dbReference type="InterPro" id="IPR005527">
    <property type="entry name" value="MinE"/>
</dbReference>
<dbReference type="eggNOG" id="ENOG502QVF0">
    <property type="taxonomic scope" value="Eukaryota"/>
</dbReference>
<protein>
    <recommendedName>
        <fullName evidence="4">Cell division topological specificity factor MinE</fullName>
    </recommendedName>
</protein>
<feature type="non-terminal residue" evidence="2">
    <location>
        <position position="1"/>
    </location>
</feature>
<dbReference type="InterPro" id="IPR036707">
    <property type="entry name" value="MinE_sf"/>
</dbReference>
<dbReference type="KEGG" id="smo:SELMODRAFT_5833"/>
<proteinExistence type="inferred from homology"/>